<feature type="compositionally biased region" description="Basic residues" evidence="1">
    <location>
        <begin position="97"/>
        <end position="108"/>
    </location>
</feature>
<feature type="compositionally biased region" description="Basic and acidic residues" evidence="1">
    <location>
        <begin position="63"/>
        <end position="75"/>
    </location>
</feature>
<proteinExistence type="predicted"/>
<feature type="compositionally biased region" description="Polar residues" evidence="1">
    <location>
        <begin position="9"/>
        <end position="20"/>
    </location>
</feature>
<organism evidence="2 3">
    <name type="scientific">Pleurodeles waltl</name>
    <name type="common">Iberian ribbed newt</name>
    <dbReference type="NCBI Taxonomy" id="8319"/>
    <lineage>
        <taxon>Eukaryota</taxon>
        <taxon>Metazoa</taxon>
        <taxon>Chordata</taxon>
        <taxon>Craniata</taxon>
        <taxon>Vertebrata</taxon>
        <taxon>Euteleostomi</taxon>
        <taxon>Amphibia</taxon>
        <taxon>Batrachia</taxon>
        <taxon>Caudata</taxon>
        <taxon>Salamandroidea</taxon>
        <taxon>Salamandridae</taxon>
        <taxon>Pleurodelinae</taxon>
        <taxon>Pleurodeles</taxon>
    </lineage>
</organism>
<dbReference type="AlphaFoldDB" id="A0AAV7N658"/>
<dbReference type="EMBL" id="JANPWB010000013">
    <property type="protein sequence ID" value="KAJ1109788.1"/>
    <property type="molecule type" value="Genomic_DNA"/>
</dbReference>
<feature type="region of interest" description="Disordered" evidence="1">
    <location>
        <begin position="1"/>
        <end position="121"/>
    </location>
</feature>
<comment type="caution">
    <text evidence="2">The sequence shown here is derived from an EMBL/GenBank/DDBJ whole genome shotgun (WGS) entry which is preliminary data.</text>
</comment>
<name>A0AAV7N658_PLEWA</name>
<evidence type="ECO:0000256" key="1">
    <source>
        <dbReference type="SAM" id="MobiDB-lite"/>
    </source>
</evidence>
<sequence>MGPADDRVTAQTSRPANSTTYKEKQAQPRPTAQSPCFRYAQTSCKALTRNSRADGPCHGSCRQRCDRSHVEDRKRGPARKSRPRAPLTPGKPTTKSSRPRLERRRWKKVSPMETKKKQDEEGCRGSFYLEEGWVLLEAMGLTG</sequence>
<protein>
    <submittedName>
        <fullName evidence="2">Uncharacterized protein</fullName>
    </submittedName>
</protein>
<reference evidence="2" key="1">
    <citation type="journal article" date="2022" name="bioRxiv">
        <title>Sequencing and chromosome-scale assembly of the giantPleurodeles waltlgenome.</title>
        <authorList>
            <person name="Brown T."/>
            <person name="Elewa A."/>
            <person name="Iarovenko S."/>
            <person name="Subramanian E."/>
            <person name="Araus A.J."/>
            <person name="Petzold A."/>
            <person name="Susuki M."/>
            <person name="Suzuki K.-i.T."/>
            <person name="Hayashi T."/>
            <person name="Toyoda A."/>
            <person name="Oliveira C."/>
            <person name="Osipova E."/>
            <person name="Leigh N.D."/>
            <person name="Simon A."/>
            <person name="Yun M.H."/>
        </authorList>
    </citation>
    <scope>NUCLEOTIDE SEQUENCE</scope>
    <source>
        <strain evidence="2">20211129_DDA</strain>
        <tissue evidence="2">Liver</tissue>
    </source>
</reference>
<keyword evidence="3" id="KW-1185">Reference proteome</keyword>
<evidence type="ECO:0000313" key="2">
    <source>
        <dbReference type="EMBL" id="KAJ1109788.1"/>
    </source>
</evidence>
<accession>A0AAV7N658</accession>
<evidence type="ECO:0000313" key="3">
    <source>
        <dbReference type="Proteomes" id="UP001066276"/>
    </source>
</evidence>
<feature type="compositionally biased region" description="Polar residues" evidence="1">
    <location>
        <begin position="28"/>
        <end position="50"/>
    </location>
</feature>
<dbReference type="Proteomes" id="UP001066276">
    <property type="component" value="Chromosome 9"/>
</dbReference>
<gene>
    <name evidence="2" type="ORF">NDU88_007146</name>
</gene>